<proteinExistence type="predicted"/>
<dbReference type="Proteomes" id="UP000240509">
    <property type="component" value="Unassembled WGS sequence"/>
</dbReference>
<protein>
    <recommendedName>
        <fullName evidence="1">DUF6884 domain-containing protein</fullName>
    </recommendedName>
</protein>
<comment type="caution">
    <text evidence="2">The sequence shown here is derived from an EMBL/GenBank/DDBJ whole genome shotgun (WGS) entry which is preliminary data.</text>
</comment>
<gene>
    <name evidence="2" type="ORF">C6Y45_05805</name>
</gene>
<dbReference type="OrthoDB" id="2364857at2"/>
<keyword evidence="3" id="KW-1185">Reference proteome</keyword>
<reference evidence="2 3" key="1">
    <citation type="submission" date="2018-03" db="EMBL/GenBank/DDBJ databases">
        <title>Alkalicoccus saliphilus sp. nov., isolated from a mineral pool.</title>
        <authorList>
            <person name="Zhao B."/>
        </authorList>
    </citation>
    <scope>NUCLEOTIDE SEQUENCE [LARGE SCALE GENOMIC DNA]</scope>
    <source>
        <strain evidence="2 3">6AG</strain>
    </source>
</reference>
<sequence length="165" mass="18944">MNSLCIIPCGRKKVWDDYPELKEVPAGEAYTGTLHRKSRAYADTFCTDVRILSAKHGFLALSDKVEENYDLSFHSSRESIISVKNLQIQVMMQELLHYDKITVLTGKKYRPFLEKVFPGETVNYPLFHCRGIGYILRELQSAVDTLSPLPEHLVKHPPLQMKDSF</sequence>
<name>A0A2T4U843_9BACI</name>
<feature type="domain" description="DUF6884" evidence="1">
    <location>
        <begin position="7"/>
        <end position="133"/>
    </location>
</feature>
<dbReference type="RefSeq" id="WP_107584176.1">
    <property type="nucleotide sequence ID" value="NZ_PZJJ01000006.1"/>
</dbReference>
<evidence type="ECO:0000313" key="2">
    <source>
        <dbReference type="EMBL" id="PTL39555.1"/>
    </source>
</evidence>
<organism evidence="2 3">
    <name type="scientific">Alkalicoccus saliphilus</name>
    <dbReference type="NCBI Taxonomy" id="200989"/>
    <lineage>
        <taxon>Bacteria</taxon>
        <taxon>Bacillati</taxon>
        <taxon>Bacillota</taxon>
        <taxon>Bacilli</taxon>
        <taxon>Bacillales</taxon>
        <taxon>Bacillaceae</taxon>
        <taxon>Alkalicoccus</taxon>
    </lineage>
</organism>
<dbReference type="AlphaFoldDB" id="A0A2T4U843"/>
<accession>A0A2T4U843</accession>
<evidence type="ECO:0000313" key="3">
    <source>
        <dbReference type="Proteomes" id="UP000240509"/>
    </source>
</evidence>
<evidence type="ECO:0000259" key="1">
    <source>
        <dbReference type="Pfam" id="PF21818"/>
    </source>
</evidence>
<dbReference type="InterPro" id="IPR049251">
    <property type="entry name" value="DUF6884"/>
</dbReference>
<dbReference type="Pfam" id="PF21818">
    <property type="entry name" value="DUF6884"/>
    <property type="match status" value="1"/>
</dbReference>
<dbReference type="EMBL" id="PZJJ01000006">
    <property type="protein sequence ID" value="PTL39555.1"/>
    <property type="molecule type" value="Genomic_DNA"/>
</dbReference>